<dbReference type="Gramene" id="VVA29052">
    <property type="protein sequence ID" value="VVA29052"/>
    <property type="gene ID" value="Prudul26B027448"/>
</dbReference>
<dbReference type="InParanoid" id="A0A5E4FNM1"/>
<accession>A0A5E4FNM1</accession>
<reference evidence="2" key="1">
    <citation type="journal article" date="2020" name="Plant J.">
        <title>Transposons played a major role in the diversification between the closely related almond and peach genomes: results from the almond genome sequence.</title>
        <authorList>
            <person name="Alioto T."/>
            <person name="Alexiou K.G."/>
            <person name="Bardil A."/>
            <person name="Barteri F."/>
            <person name="Castanera R."/>
            <person name="Cruz F."/>
            <person name="Dhingra A."/>
            <person name="Duval H."/>
            <person name="Fernandez I Marti A."/>
            <person name="Frias L."/>
            <person name="Galan B."/>
            <person name="Garcia J.L."/>
            <person name="Howad W."/>
            <person name="Gomez-Garrido J."/>
            <person name="Gut M."/>
            <person name="Julca I."/>
            <person name="Morata J."/>
            <person name="Puigdomenech P."/>
            <person name="Ribeca P."/>
            <person name="Rubio Cabetas M.J."/>
            <person name="Vlasova A."/>
            <person name="Wirthensohn M."/>
            <person name="Garcia-Mas J."/>
            <person name="Gabaldon T."/>
            <person name="Casacuberta J.M."/>
            <person name="Arus P."/>
        </authorList>
    </citation>
    <scope>NUCLEOTIDE SEQUENCE [LARGE SCALE GENOMIC DNA]</scope>
    <source>
        <strain evidence="2">cv. Texas</strain>
    </source>
</reference>
<evidence type="ECO:0000313" key="2">
    <source>
        <dbReference type="Proteomes" id="UP000327085"/>
    </source>
</evidence>
<protein>
    <submittedName>
        <fullName evidence="1">Uncharacterized protein</fullName>
    </submittedName>
</protein>
<dbReference type="EMBL" id="CABIKO010000156">
    <property type="protein sequence ID" value="VVA29052.1"/>
    <property type="molecule type" value="Genomic_DNA"/>
</dbReference>
<sequence>MENTRQILIPSPSSSLSLRELARGVFLGVVPASSDLRLSWFLLLNVLIIPLYITQ</sequence>
<dbReference type="AlphaFoldDB" id="A0A5E4FNM1"/>
<name>A0A5E4FNM1_PRUDU</name>
<organism evidence="1 2">
    <name type="scientific">Prunus dulcis</name>
    <name type="common">Almond</name>
    <name type="synonym">Amygdalus dulcis</name>
    <dbReference type="NCBI Taxonomy" id="3755"/>
    <lineage>
        <taxon>Eukaryota</taxon>
        <taxon>Viridiplantae</taxon>
        <taxon>Streptophyta</taxon>
        <taxon>Embryophyta</taxon>
        <taxon>Tracheophyta</taxon>
        <taxon>Spermatophyta</taxon>
        <taxon>Magnoliopsida</taxon>
        <taxon>eudicotyledons</taxon>
        <taxon>Gunneridae</taxon>
        <taxon>Pentapetalae</taxon>
        <taxon>rosids</taxon>
        <taxon>fabids</taxon>
        <taxon>Rosales</taxon>
        <taxon>Rosaceae</taxon>
        <taxon>Amygdaloideae</taxon>
        <taxon>Amygdaleae</taxon>
        <taxon>Prunus</taxon>
    </lineage>
</organism>
<dbReference type="Proteomes" id="UP000327085">
    <property type="component" value="Chromosome 8"/>
</dbReference>
<proteinExistence type="predicted"/>
<evidence type="ECO:0000313" key="1">
    <source>
        <dbReference type="EMBL" id="VVA29052.1"/>
    </source>
</evidence>
<gene>
    <name evidence="1" type="ORF">ALMOND_2B027448</name>
</gene>